<reference evidence="11 12" key="1">
    <citation type="submission" date="2020-08" db="EMBL/GenBank/DDBJ databases">
        <title>Genomic Encyclopedia of Type Strains, Phase IV (KMG-IV): sequencing the most valuable type-strain genomes for metagenomic binning, comparative biology and taxonomic classification.</title>
        <authorList>
            <person name="Goeker M."/>
        </authorList>
    </citation>
    <scope>NUCLEOTIDE SEQUENCE [LARGE SCALE GENOMIC DNA]</scope>
    <source>
        <strain evidence="11 12">DSM 27568</strain>
    </source>
</reference>
<evidence type="ECO:0000256" key="9">
    <source>
        <dbReference type="SAM" id="MobiDB-lite"/>
    </source>
</evidence>
<evidence type="ECO:0000256" key="3">
    <source>
        <dbReference type="ARBA" id="ARBA00022553"/>
    </source>
</evidence>
<dbReference type="PANTHER" id="PTHR43065">
    <property type="entry name" value="SENSOR HISTIDINE KINASE"/>
    <property type="match status" value="1"/>
</dbReference>
<dbReference type="SUPFAM" id="SSF55874">
    <property type="entry name" value="ATPase domain of HSP90 chaperone/DNA topoisomerase II/histidine kinase"/>
    <property type="match status" value="1"/>
</dbReference>
<dbReference type="GO" id="GO:0005524">
    <property type="term" value="F:ATP binding"/>
    <property type="evidence" value="ECO:0007669"/>
    <property type="project" value="UniProtKB-KW"/>
</dbReference>
<dbReference type="InterPro" id="IPR036097">
    <property type="entry name" value="HisK_dim/P_sf"/>
</dbReference>
<keyword evidence="8" id="KW-0902">Two-component regulatory system</keyword>
<dbReference type="PRINTS" id="PR00344">
    <property type="entry name" value="BCTRLSENSOR"/>
</dbReference>
<dbReference type="InterPro" id="IPR036890">
    <property type="entry name" value="HATPase_C_sf"/>
</dbReference>
<evidence type="ECO:0000256" key="8">
    <source>
        <dbReference type="ARBA" id="ARBA00023012"/>
    </source>
</evidence>
<dbReference type="SMART" id="SM00387">
    <property type="entry name" value="HATPase_c"/>
    <property type="match status" value="1"/>
</dbReference>
<evidence type="ECO:0000313" key="11">
    <source>
        <dbReference type="EMBL" id="MBB3939209.1"/>
    </source>
</evidence>
<evidence type="ECO:0000256" key="1">
    <source>
        <dbReference type="ARBA" id="ARBA00000085"/>
    </source>
</evidence>
<dbReference type="InterPro" id="IPR003661">
    <property type="entry name" value="HisK_dim/P_dom"/>
</dbReference>
<comment type="caution">
    <text evidence="11">The sequence shown here is derived from an EMBL/GenBank/DDBJ whole genome shotgun (WGS) entry which is preliminary data.</text>
</comment>
<keyword evidence="7" id="KW-0067">ATP-binding</keyword>
<dbReference type="Pfam" id="PF00512">
    <property type="entry name" value="HisKA"/>
    <property type="match status" value="1"/>
</dbReference>
<evidence type="ECO:0000256" key="5">
    <source>
        <dbReference type="ARBA" id="ARBA00022741"/>
    </source>
</evidence>
<gene>
    <name evidence="11" type="ORF">GGR39_000849</name>
</gene>
<dbReference type="PANTHER" id="PTHR43065:SF10">
    <property type="entry name" value="PEROXIDE STRESS-ACTIVATED HISTIDINE KINASE MAK3"/>
    <property type="match status" value="1"/>
</dbReference>
<feature type="region of interest" description="Disordered" evidence="9">
    <location>
        <begin position="1"/>
        <end position="22"/>
    </location>
</feature>
<dbReference type="RefSeq" id="WP_183616032.1">
    <property type="nucleotide sequence ID" value="NZ_JACIDY010000002.1"/>
</dbReference>
<name>A0A7W6FXC1_9SPHN</name>
<keyword evidence="4" id="KW-0808">Transferase</keyword>
<dbReference type="InterPro" id="IPR004358">
    <property type="entry name" value="Sig_transdc_His_kin-like_C"/>
</dbReference>
<dbReference type="Gene3D" id="1.10.287.130">
    <property type="match status" value="1"/>
</dbReference>
<evidence type="ECO:0000256" key="6">
    <source>
        <dbReference type="ARBA" id="ARBA00022777"/>
    </source>
</evidence>
<keyword evidence="12" id="KW-1185">Reference proteome</keyword>
<sequence length="252" mass="27228">MDPASVIAPAVPAPPPSGTGGDDPLAILAHELRQPLYTIAMATENARLLMEQGAPDRERVRDALERIAEQVDRTQALITATLTSANPRQHAVVSTDLVEAARNAVTLAKLLPIAAHVDIAWQLPEESMCVGLTMLQLEQVFINILRNGMESIADRRKQGWQERGLIRITIQPSARDVRCTVIDNGVGISSADTKDLFEPYFTTKGANGNGLGLHICRLILGKADGGIRLSPGEVEGARVELWMPRVPHEAAS</sequence>
<evidence type="ECO:0000256" key="2">
    <source>
        <dbReference type="ARBA" id="ARBA00012438"/>
    </source>
</evidence>
<dbReference type="Gene3D" id="3.30.565.10">
    <property type="entry name" value="Histidine kinase-like ATPase, C-terminal domain"/>
    <property type="match status" value="1"/>
</dbReference>
<evidence type="ECO:0000259" key="10">
    <source>
        <dbReference type="PROSITE" id="PS50109"/>
    </source>
</evidence>
<dbReference type="InterPro" id="IPR003594">
    <property type="entry name" value="HATPase_dom"/>
</dbReference>
<evidence type="ECO:0000313" key="12">
    <source>
        <dbReference type="Proteomes" id="UP000561459"/>
    </source>
</evidence>
<dbReference type="SUPFAM" id="SSF47384">
    <property type="entry name" value="Homodimeric domain of signal transducing histidine kinase"/>
    <property type="match status" value="1"/>
</dbReference>
<keyword evidence="6 11" id="KW-0418">Kinase</keyword>
<dbReference type="PROSITE" id="PS50109">
    <property type="entry name" value="HIS_KIN"/>
    <property type="match status" value="1"/>
</dbReference>
<dbReference type="EC" id="2.7.13.3" evidence="2"/>
<evidence type="ECO:0000256" key="4">
    <source>
        <dbReference type="ARBA" id="ARBA00022679"/>
    </source>
</evidence>
<dbReference type="InterPro" id="IPR005467">
    <property type="entry name" value="His_kinase_dom"/>
</dbReference>
<organism evidence="11 12">
    <name type="scientific">Novosphingobium fluoreni</name>
    <dbReference type="NCBI Taxonomy" id="1391222"/>
    <lineage>
        <taxon>Bacteria</taxon>
        <taxon>Pseudomonadati</taxon>
        <taxon>Pseudomonadota</taxon>
        <taxon>Alphaproteobacteria</taxon>
        <taxon>Sphingomonadales</taxon>
        <taxon>Sphingomonadaceae</taxon>
        <taxon>Novosphingobium</taxon>
    </lineage>
</organism>
<dbReference type="AlphaFoldDB" id="A0A7W6FXC1"/>
<keyword evidence="5" id="KW-0547">Nucleotide-binding</keyword>
<accession>A0A7W6FXC1</accession>
<comment type="catalytic activity">
    <reaction evidence="1">
        <text>ATP + protein L-histidine = ADP + protein N-phospho-L-histidine.</text>
        <dbReference type="EC" id="2.7.13.3"/>
    </reaction>
</comment>
<proteinExistence type="predicted"/>
<dbReference type="SMART" id="SM00388">
    <property type="entry name" value="HisKA"/>
    <property type="match status" value="1"/>
</dbReference>
<dbReference type="Proteomes" id="UP000561459">
    <property type="component" value="Unassembled WGS sequence"/>
</dbReference>
<evidence type="ECO:0000256" key="7">
    <source>
        <dbReference type="ARBA" id="ARBA00022840"/>
    </source>
</evidence>
<feature type="compositionally biased region" description="Low complexity" evidence="9">
    <location>
        <begin position="1"/>
        <end position="10"/>
    </location>
</feature>
<dbReference type="CDD" id="cd00082">
    <property type="entry name" value="HisKA"/>
    <property type="match status" value="1"/>
</dbReference>
<dbReference type="Pfam" id="PF02518">
    <property type="entry name" value="HATPase_c"/>
    <property type="match status" value="1"/>
</dbReference>
<feature type="domain" description="Histidine kinase" evidence="10">
    <location>
        <begin position="27"/>
        <end position="247"/>
    </location>
</feature>
<protein>
    <recommendedName>
        <fullName evidence="2">histidine kinase</fullName>
        <ecNumber evidence="2">2.7.13.3</ecNumber>
    </recommendedName>
</protein>
<keyword evidence="3" id="KW-0597">Phosphoprotein</keyword>
<dbReference type="GO" id="GO:0000155">
    <property type="term" value="F:phosphorelay sensor kinase activity"/>
    <property type="evidence" value="ECO:0007669"/>
    <property type="project" value="InterPro"/>
</dbReference>
<dbReference type="EMBL" id="JACIDY010000002">
    <property type="protein sequence ID" value="MBB3939209.1"/>
    <property type="molecule type" value="Genomic_DNA"/>
</dbReference>